<dbReference type="GO" id="GO:0034657">
    <property type="term" value="C:GID complex"/>
    <property type="evidence" value="ECO:0007669"/>
    <property type="project" value="TreeGrafter"/>
</dbReference>
<dbReference type="GO" id="GO:0005737">
    <property type="term" value="C:cytoplasm"/>
    <property type="evidence" value="ECO:0007669"/>
    <property type="project" value="UniProtKB-SubCell"/>
</dbReference>
<dbReference type="SMART" id="SM00668">
    <property type="entry name" value="CTLH"/>
    <property type="match status" value="1"/>
</dbReference>
<reference evidence="12" key="1">
    <citation type="journal article" date="2014" name="Genome Announc.">
        <title>Genome sequence and annotation of Acremonium chrysogenum, producer of the beta-lactam antibiotic cephalosporin C.</title>
        <authorList>
            <person name="Terfehr D."/>
            <person name="Dahlmann T.A."/>
            <person name="Specht T."/>
            <person name="Zadra I."/>
            <person name="Kuernsteiner H."/>
            <person name="Kueck U."/>
        </authorList>
    </citation>
    <scope>NUCLEOTIDE SEQUENCE [LARGE SCALE GENOMIC DNA]</scope>
    <source>
        <strain evidence="12">ATCC 11550 / CBS 779.69 / DSM 880 / IAM 14645 / JCM 23072 / IMI 49137</strain>
    </source>
</reference>
<dbReference type="GO" id="GO:0005634">
    <property type="term" value="C:nucleus"/>
    <property type="evidence" value="ECO:0007669"/>
    <property type="project" value="TreeGrafter"/>
</dbReference>
<dbReference type="PROSITE" id="PS50896">
    <property type="entry name" value="LISH"/>
    <property type="match status" value="1"/>
</dbReference>
<keyword evidence="6 8" id="KW-0863">Zinc-finger</keyword>
<dbReference type="GO" id="GO:0043161">
    <property type="term" value="P:proteasome-mediated ubiquitin-dependent protein catabolic process"/>
    <property type="evidence" value="ECO:0007669"/>
    <property type="project" value="InterPro"/>
</dbReference>
<accession>A0A086T6D0</accession>
<evidence type="ECO:0000256" key="1">
    <source>
        <dbReference type="ARBA" id="ARBA00002343"/>
    </source>
</evidence>
<evidence type="ECO:0000259" key="10">
    <source>
        <dbReference type="PROSITE" id="PS51867"/>
    </source>
</evidence>
<comment type="caution">
    <text evidence="11">The sequence shown here is derived from an EMBL/GenBank/DDBJ whole genome shotgun (WGS) entry which is preliminary data.</text>
</comment>
<comment type="subcellular location">
    <subcellularLocation>
        <location evidence="2">Cytoplasm</location>
    </subcellularLocation>
</comment>
<gene>
    <name evidence="11" type="ORF">ACRE_042430</name>
</gene>
<dbReference type="SMART" id="SM00667">
    <property type="entry name" value="LisH"/>
    <property type="match status" value="1"/>
</dbReference>
<evidence type="ECO:0000256" key="3">
    <source>
        <dbReference type="ARBA" id="ARBA00010615"/>
    </source>
</evidence>
<dbReference type="PROSITE" id="PS50897">
    <property type="entry name" value="CTLH"/>
    <property type="match status" value="1"/>
</dbReference>
<keyword evidence="12" id="KW-1185">Reference proteome</keyword>
<dbReference type="InterPro" id="IPR013144">
    <property type="entry name" value="CRA_dom"/>
</dbReference>
<feature type="domain" description="RING-Gid-type" evidence="10">
    <location>
        <begin position="340"/>
        <end position="401"/>
    </location>
</feature>
<evidence type="ECO:0000313" key="12">
    <source>
        <dbReference type="Proteomes" id="UP000029964"/>
    </source>
</evidence>
<dbReference type="InterPro" id="IPR044063">
    <property type="entry name" value="ZF_RING_GID"/>
</dbReference>
<evidence type="ECO:0000256" key="7">
    <source>
        <dbReference type="ARBA" id="ARBA00022833"/>
    </source>
</evidence>
<dbReference type="PANTHER" id="PTHR12170">
    <property type="entry name" value="MACROPHAGE ERYTHROBLAST ATTACHER-RELATED"/>
    <property type="match status" value="1"/>
</dbReference>
<dbReference type="SMART" id="SM00757">
    <property type="entry name" value="CRA"/>
    <property type="match status" value="1"/>
</dbReference>
<evidence type="ECO:0000259" key="9">
    <source>
        <dbReference type="PROSITE" id="PS50897"/>
    </source>
</evidence>
<proteinExistence type="inferred from homology"/>
<evidence type="ECO:0000256" key="6">
    <source>
        <dbReference type="ARBA" id="ARBA00022771"/>
    </source>
</evidence>
<dbReference type="PROSITE" id="PS51867">
    <property type="entry name" value="ZF_RING_GID"/>
    <property type="match status" value="1"/>
</dbReference>
<evidence type="ECO:0000313" key="11">
    <source>
        <dbReference type="EMBL" id="KFH44912.1"/>
    </source>
</evidence>
<dbReference type="Proteomes" id="UP000029964">
    <property type="component" value="Unassembled WGS sequence"/>
</dbReference>
<dbReference type="STRING" id="857340.A0A086T6D0"/>
<protein>
    <submittedName>
        <fullName evidence="11">Protein-like protein</fullName>
    </submittedName>
</protein>
<dbReference type="AlphaFoldDB" id="A0A086T6D0"/>
<dbReference type="HOGENOM" id="CLU_027445_2_0_1"/>
<evidence type="ECO:0000256" key="4">
    <source>
        <dbReference type="ARBA" id="ARBA00022490"/>
    </source>
</evidence>
<feature type="domain" description="CTLH" evidence="9">
    <location>
        <begin position="163"/>
        <end position="220"/>
    </location>
</feature>
<dbReference type="OrthoDB" id="1933455at2759"/>
<comment type="similarity">
    <text evidence="3">Belongs to the FYV10 family.</text>
</comment>
<comment type="function">
    <text evidence="1">Involved in the proteasome-dependent degradation of fructose-1,6-bisphosphatase.</text>
</comment>
<keyword evidence="4" id="KW-0963">Cytoplasm</keyword>
<organism evidence="11 12">
    <name type="scientific">Hapsidospora chrysogenum (strain ATCC 11550 / CBS 779.69 / DSM 880 / IAM 14645 / JCM 23072 / IMI 49137)</name>
    <name type="common">Acremonium chrysogenum</name>
    <dbReference type="NCBI Taxonomy" id="857340"/>
    <lineage>
        <taxon>Eukaryota</taxon>
        <taxon>Fungi</taxon>
        <taxon>Dikarya</taxon>
        <taxon>Ascomycota</taxon>
        <taxon>Pezizomycotina</taxon>
        <taxon>Sordariomycetes</taxon>
        <taxon>Hypocreomycetidae</taxon>
        <taxon>Hypocreales</taxon>
        <taxon>Bionectriaceae</taxon>
        <taxon>Hapsidospora</taxon>
    </lineage>
</organism>
<evidence type="ECO:0000256" key="2">
    <source>
        <dbReference type="ARBA" id="ARBA00004496"/>
    </source>
</evidence>
<keyword evidence="5" id="KW-0479">Metal-binding</keyword>
<dbReference type="GO" id="GO:0061630">
    <property type="term" value="F:ubiquitin protein ligase activity"/>
    <property type="evidence" value="ECO:0007669"/>
    <property type="project" value="InterPro"/>
</dbReference>
<evidence type="ECO:0000256" key="5">
    <source>
        <dbReference type="ARBA" id="ARBA00022723"/>
    </source>
</evidence>
<dbReference type="PANTHER" id="PTHR12170:SF2">
    <property type="entry name" value="E3 UBIQUITIN-PROTEIN TRANSFERASE MAEA"/>
    <property type="match status" value="1"/>
</dbReference>
<dbReference type="EMBL" id="JPKY01000040">
    <property type="protein sequence ID" value="KFH44912.1"/>
    <property type="molecule type" value="Genomic_DNA"/>
</dbReference>
<sequence>MAEHEHSTIKHNDHLLLDQPLLRLPNELLRKNFRSAHFTIEKDTSAVKTLLKDAATAAVSGLAQPNDVLRNLDSMLARMRGVKRKLEAHAADEARLHDHAEARARHLHALYALRTVDDVKYEEWSRRRLDRLMVDYMLRKGYYGSARQLARENAMEKLVDVDTFEKQGRIRSELLAGKVGEALAWCADNKKELRKMESKLEFMLRFQQYIELVREGTQPKLVEAMAHAKKHLLPYRAQHPREVQQACGLLAVPPRTPASAAYIELYRPRWQELADLFTKTHNSLLSLPDRPLLHVALSSGLSALKTPACHATPAASAGVNSNDHDTATSFSSASSGRGVCPICSVELNELAAHVPYAHHAKSHVQPDLVALPSGRTRSMQTLLEEAKKAGLDKGWVKDMVNDELVHVDELKKVYIT</sequence>
<dbReference type="InterPro" id="IPR024964">
    <property type="entry name" value="CTLH/CRA"/>
</dbReference>
<feature type="zinc finger region" description="RING-Gid-type" evidence="8">
    <location>
        <begin position="340"/>
        <end position="401"/>
    </location>
</feature>
<name>A0A086T6D0_HAPC1</name>
<keyword evidence="7" id="KW-0862">Zinc</keyword>
<dbReference type="InterPro" id="IPR006595">
    <property type="entry name" value="CTLH_C"/>
</dbReference>
<dbReference type="Pfam" id="PF10607">
    <property type="entry name" value="CTLH"/>
    <property type="match status" value="1"/>
</dbReference>
<dbReference type="InterPro" id="IPR045098">
    <property type="entry name" value="Fyv10_fam"/>
</dbReference>
<dbReference type="GO" id="GO:0008270">
    <property type="term" value="F:zinc ion binding"/>
    <property type="evidence" value="ECO:0007669"/>
    <property type="project" value="UniProtKB-KW"/>
</dbReference>
<dbReference type="InterPro" id="IPR006594">
    <property type="entry name" value="LisH"/>
</dbReference>
<evidence type="ECO:0000256" key="8">
    <source>
        <dbReference type="PROSITE-ProRule" id="PRU01215"/>
    </source>
</evidence>